<dbReference type="InterPro" id="IPR036116">
    <property type="entry name" value="FN3_sf"/>
</dbReference>
<evidence type="ECO:0000313" key="2">
    <source>
        <dbReference type="EMBL" id="KAK2829459.1"/>
    </source>
</evidence>
<dbReference type="PROSITE" id="PS50853">
    <property type="entry name" value="FN3"/>
    <property type="match status" value="1"/>
</dbReference>
<sequence>MRLVEESVELYKVNSNQSSLQLPNLKPDKKYEVWISANTIAGEGNRTYTFFTTAPSGISFPLTLLRLSIMCCLMAKKIKWINIPDPINSSSFKQLSNQVRKKNVICQ</sequence>
<evidence type="ECO:0000313" key="3">
    <source>
        <dbReference type="Proteomes" id="UP001187315"/>
    </source>
</evidence>
<proteinExistence type="predicted"/>
<feature type="domain" description="Fibronectin type-III" evidence="1">
    <location>
        <begin position="1"/>
        <end position="57"/>
    </location>
</feature>
<reference evidence="2" key="1">
    <citation type="submission" date="2023-08" db="EMBL/GenBank/DDBJ databases">
        <title>Pelteobagrus vachellii genome.</title>
        <authorList>
            <person name="Liu H."/>
        </authorList>
    </citation>
    <scope>NUCLEOTIDE SEQUENCE</scope>
    <source>
        <strain evidence="2">PRFRI_2022a</strain>
        <tissue evidence="2">Muscle</tissue>
    </source>
</reference>
<dbReference type="InterPro" id="IPR003961">
    <property type="entry name" value="FN3_dom"/>
</dbReference>
<evidence type="ECO:0000259" key="1">
    <source>
        <dbReference type="PROSITE" id="PS50853"/>
    </source>
</evidence>
<comment type="caution">
    <text evidence="2">The sequence shown here is derived from an EMBL/GenBank/DDBJ whole genome shotgun (WGS) entry which is preliminary data.</text>
</comment>
<dbReference type="InterPro" id="IPR013783">
    <property type="entry name" value="Ig-like_fold"/>
</dbReference>
<gene>
    <name evidence="2" type="ORF">Q7C36_017449</name>
</gene>
<dbReference type="Gene3D" id="2.60.40.10">
    <property type="entry name" value="Immunoglobulins"/>
    <property type="match status" value="1"/>
</dbReference>
<dbReference type="EMBL" id="JAVHJS010000018">
    <property type="protein sequence ID" value="KAK2829459.1"/>
    <property type="molecule type" value="Genomic_DNA"/>
</dbReference>
<keyword evidence="3" id="KW-1185">Reference proteome</keyword>
<dbReference type="Proteomes" id="UP001187315">
    <property type="component" value="Unassembled WGS sequence"/>
</dbReference>
<dbReference type="CDD" id="cd00063">
    <property type="entry name" value="FN3"/>
    <property type="match status" value="1"/>
</dbReference>
<protein>
    <recommendedName>
        <fullName evidence="1">Fibronectin type-III domain-containing protein</fullName>
    </recommendedName>
</protein>
<dbReference type="AlphaFoldDB" id="A0AA88M3F2"/>
<name>A0AA88M3F2_TACVA</name>
<accession>A0AA88M3F2</accession>
<organism evidence="2 3">
    <name type="scientific">Tachysurus vachellii</name>
    <name type="common">Darkbarbel catfish</name>
    <name type="synonym">Pelteobagrus vachellii</name>
    <dbReference type="NCBI Taxonomy" id="175792"/>
    <lineage>
        <taxon>Eukaryota</taxon>
        <taxon>Metazoa</taxon>
        <taxon>Chordata</taxon>
        <taxon>Craniata</taxon>
        <taxon>Vertebrata</taxon>
        <taxon>Euteleostomi</taxon>
        <taxon>Actinopterygii</taxon>
        <taxon>Neopterygii</taxon>
        <taxon>Teleostei</taxon>
        <taxon>Ostariophysi</taxon>
        <taxon>Siluriformes</taxon>
        <taxon>Bagridae</taxon>
        <taxon>Tachysurus</taxon>
    </lineage>
</organism>
<dbReference type="SUPFAM" id="SSF49265">
    <property type="entry name" value="Fibronectin type III"/>
    <property type="match status" value="1"/>
</dbReference>